<accession>A0A411WLH5</accession>
<name>A0A411WLH5_9GAMM</name>
<protein>
    <submittedName>
        <fullName evidence="1">Lipo-like protein</fullName>
    </submittedName>
</protein>
<dbReference type="EMBL" id="CP034752">
    <property type="protein sequence ID" value="QBH96975.1"/>
    <property type="molecule type" value="Genomic_DNA"/>
</dbReference>
<evidence type="ECO:0000313" key="1">
    <source>
        <dbReference type="EMBL" id="QBH96975.1"/>
    </source>
</evidence>
<proteinExistence type="predicted"/>
<dbReference type="KEGG" id="prag:EKN56_11565"/>
<gene>
    <name evidence="1" type="ORF">EKN56_11565</name>
</gene>
<organism evidence="1 2">
    <name type="scientific">Limnobaculum zhutongyuii</name>
    <dbReference type="NCBI Taxonomy" id="2498113"/>
    <lineage>
        <taxon>Bacteria</taxon>
        <taxon>Pseudomonadati</taxon>
        <taxon>Pseudomonadota</taxon>
        <taxon>Gammaproteobacteria</taxon>
        <taxon>Enterobacterales</taxon>
        <taxon>Budviciaceae</taxon>
        <taxon>Limnobaculum</taxon>
    </lineage>
</organism>
<dbReference type="AlphaFoldDB" id="A0A411WLH5"/>
<dbReference type="PANTHER" id="PTHR38013:SF1">
    <property type="entry name" value="GLYCOPROTEIN_POLYSACCHARIDE METABOLISM"/>
    <property type="match status" value="1"/>
</dbReference>
<sequence length="155" mass="16620">MFDTDNIQEVNMSFLKLLSSAALTVALVGCSSSATQNEKENAINSATTVSGSVIYRDRMALPEKATITVTLADVSLADAPAKVLSTVTIPSEGKQVPFMFKLPYNNQQLAGAQRVSLFATISVDGKLLYTTTTMNEVLTNGQPAHADLILDRVQH</sequence>
<reference evidence="1 2" key="1">
    <citation type="submission" date="2019-03" db="EMBL/GenBank/DDBJ databases">
        <title>Pragia sp. nov. isolated from the gut tract of Carduelis flavirostris.</title>
        <authorList>
            <person name="Ge Y."/>
        </authorList>
    </citation>
    <scope>NUCLEOTIDE SEQUENCE [LARGE SCALE GENOMIC DNA]</scope>
    <source>
        <strain evidence="1 2">CF-458</strain>
    </source>
</reference>
<evidence type="ECO:0000313" key="2">
    <source>
        <dbReference type="Proteomes" id="UP000293154"/>
    </source>
</evidence>
<dbReference type="OrthoDB" id="5348860at2"/>
<keyword evidence="2" id="KW-1185">Reference proteome</keyword>
<dbReference type="InterPro" id="IPR053196">
    <property type="entry name" value="Lipoprotein_YbaY-like"/>
</dbReference>
<dbReference type="PANTHER" id="PTHR38013">
    <property type="entry name" value="GLYCOPROTEIN/POLYSACCHARIDE METABOLISM"/>
    <property type="match status" value="1"/>
</dbReference>
<dbReference type="InterPro" id="IPR039366">
    <property type="entry name" value="Pilotin"/>
</dbReference>
<dbReference type="Pfam" id="PF09619">
    <property type="entry name" value="YscW"/>
    <property type="match status" value="1"/>
</dbReference>
<dbReference type="Proteomes" id="UP000293154">
    <property type="component" value="Chromosome"/>
</dbReference>